<proteinExistence type="predicted"/>
<feature type="coiled-coil region" evidence="1">
    <location>
        <begin position="157"/>
        <end position="228"/>
    </location>
</feature>
<evidence type="ECO:0008006" key="3">
    <source>
        <dbReference type="Google" id="ProtNLM"/>
    </source>
</evidence>
<name>A0A8S5N3Q8_9VIRU</name>
<evidence type="ECO:0000313" key="2">
    <source>
        <dbReference type="EMBL" id="DAD89246.1"/>
    </source>
</evidence>
<evidence type="ECO:0000256" key="1">
    <source>
        <dbReference type="SAM" id="Coils"/>
    </source>
</evidence>
<reference evidence="2" key="1">
    <citation type="journal article" date="2021" name="Proc. Natl. Acad. Sci. U.S.A.">
        <title>A Catalog of Tens of Thousands of Viruses from Human Metagenomes Reveals Hidden Associations with Chronic Diseases.</title>
        <authorList>
            <person name="Tisza M.J."/>
            <person name="Buck C.B."/>
        </authorList>
    </citation>
    <scope>NUCLEOTIDE SEQUENCE</scope>
    <source>
        <strain evidence="2">CtNWS1</strain>
    </source>
</reference>
<protein>
    <recommendedName>
        <fullName evidence="3">DNA pilot protein</fullName>
    </recommendedName>
</protein>
<organism evidence="2">
    <name type="scientific">Microviridae sp. ctNWS1</name>
    <dbReference type="NCBI Taxonomy" id="2826733"/>
    <lineage>
        <taxon>Viruses</taxon>
        <taxon>Monodnaviria</taxon>
        <taxon>Sangervirae</taxon>
        <taxon>Phixviricota</taxon>
        <taxon>Malgrandaviricetes</taxon>
        <taxon>Petitvirales</taxon>
        <taxon>Microviridae</taxon>
    </lineage>
</organism>
<keyword evidence="1" id="KW-0175">Coiled coil</keyword>
<sequence length="325" mass="36437">MSILAGLGAAAASFAMKEGHNAIAQSRNEKNMALEHDYWKRRVNQLEEMNKPSRQVAKWRSAGIAPQAVFGNSPGGAGIATDASAPNSQTPMGSSDFNFVTTIAERQRMKNEKAVADATVNKLNAEADKLRGDTKDPNVTKDSQRLEFDWNLVKKQREQVQLAVDEINKEFQRAINEADMQIKRGLYSETLAKIDKLIADKEVSDEMKQNLQKQRDLIKAQIDSTKAQTDLTQAQTETENQLRKLRKALTQNQINEITQKIRASRVVTAEGIERLNAWLRGDRETSSLFGLIDKYITGTGKDLLSSQYNNDIRAYLYDLMNGLSE</sequence>
<accession>A0A8S5N3Q8</accession>
<dbReference type="EMBL" id="BK015056">
    <property type="protein sequence ID" value="DAD89246.1"/>
    <property type="molecule type" value="Genomic_DNA"/>
</dbReference>